<keyword evidence="2" id="KW-1185">Reference proteome</keyword>
<gene>
    <name evidence="1" type="ORF">BLNAU_16522</name>
</gene>
<proteinExistence type="predicted"/>
<protein>
    <submittedName>
        <fullName evidence="1">Uncharacterized protein</fullName>
    </submittedName>
</protein>
<accession>A0ABQ9XDZ9</accession>
<reference evidence="1 2" key="1">
    <citation type="journal article" date="2022" name="bioRxiv">
        <title>Genomics of Preaxostyla Flagellates Illuminates Evolutionary Transitions and the Path Towards Mitochondrial Loss.</title>
        <authorList>
            <person name="Novak L.V.F."/>
            <person name="Treitli S.C."/>
            <person name="Pyrih J."/>
            <person name="Halakuc P."/>
            <person name="Pipaliya S.V."/>
            <person name="Vacek V."/>
            <person name="Brzon O."/>
            <person name="Soukal P."/>
            <person name="Eme L."/>
            <person name="Dacks J.B."/>
            <person name="Karnkowska A."/>
            <person name="Elias M."/>
            <person name="Hampl V."/>
        </authorList>
    </citation>
    <scope>NUCLEOTIDE SEQUENCE [LARGE SCALE GENOMIC DNA]</scope>
    <source>
        <strain evidence="1">NAU3</strain>
        <tissue evidence="1">Gut</tissue>
    </source>
</reference>
<organism evidence="1 2">
    <name type="scientific">Blattamonas nauphoetae</name>
    <dbReference type="NCBI Taxonomy" id="2049346"/>
    <lineage>
        <taxon>Eukaryota</taxon>
        <taxon>Metamonada</taxon>
        <taxon>Preaxostyla</taxon>
        <taxon>Oxymonadida</taxon>
        <taxon>Blattamonas</taxon>
    </lineage>
</organism>
<name>A0ABQ9XDZ9_9EUKA</name>
<dbReference type="Proteomes" id="UP001281761">
    <property type="component" value="Unassembled WGS sequence"/>
</dbReference>
<comment type="caution">
    <text evidence="1">The sequence shown here is derived from an EMBL/GenBank/DDBJ whole genome shotgun (WGS) entry which is preliminary data.</text>
</comment>
<dbReference type="EMBL" id="JARBJD010000174">
    <property type="protein sequence ID" value="KAK2948536.1"/>
    <property type="molecule type" value="Genomic_DNA"/>
</dbReference>
<evidence type="ECO:0000313" key="1">
    <source>
        <dbReference type="EMBL" id="KAK2948536.1"/>
    </source>
</evidence>
<evidence type="ECO:0000313" key="2">
    <source>
        <dbReference type="Proteomes" id="UP001281761"/>
    </source>
</evidence>
<sequence>MNNHQQSSDSDIQLIEQALNSLQIVDSDQSRENIHQELVKNSLYLAEQSFIPLCNGIKFYFEADPPLDQTEAFSHKRNQDLHLYLSTLLRWMQNRIILPENVYQTIGIFPEIMTSLLVNRFTHDIILDTLGLFQFFIIADSPRSTRMFLECNFFQTLCFLISSEENMYVQSPAVATLHVTLGHIRYLSSDQENEAQAESSTLYTNILAVLQLAGIEDILQTLLHCEREIHSCLLPGTSFTCPANSEKEGQ</sequence>